<keyword evidence="2" id="KW-0812">Transmembrane</keyword>
<dbReference type="CDD" id="cd02116">
    <property type="entry name" value="ACT"/>
    <property type="match status" value="1"/>
</dbReference>
<gene>
    <name evidence="4" type="ORF">G3I66_10090</name>
</gene>
<dbReference type="Gene3D" id="3.30.70.260">
    <property type="match status" value="1"/>
</dbReference>
<dbReference type="AlphaFoldDB" id="A0A6G3TB32"/>
<protein>
    <submittedName>
        <fullName evidence="4">GNAT family N-acetyltransferase</fullName>
    </submittedName>
</protein>
<feature type="domain" description="ACT" evidence="3">
    <location>
        <begin position="90"/>
        <end position="157"/>
    </location>
</feature>
<feature type="region of interest" description="Disordered" evidence="1">
    <location>
        <begin position="39"/>
        <end position="87"/>
    </location>
</feature>
<proteinExistence type="predicted"/>
<dbReference type="EMBL" id="JAAGMQ010000287">
    <property type="protein sequence ID" value="NEC33528.1"/>
    <property type="molecule type" value="Genomic_DNA"/>
</dbReference>
<comment type="caution">
    <text evidence="4">The sequence shown here is derived from an EMBL/GenBank/DDBJ whole genome shotgun (WGS) entry which is preliminary data.</text>
</comment>
<dbReference type="InterPro" id="IPR002912">
    <property type="entry name" value="ACT_dom"/>
</dbReference>
<evidence type="ECO:0000313" key="4">
    <source>
        <dbReference type="EMBL" id="NEC33528.1"/>
    </source>
</evidence>
<evidence type="ECO:0000256" key="1">
    <source>
        <dbReference type="SAM" id="MobiDB-lite"/>
    </source>
</evidence>
<dbReference type="GO" id="GO:0016740">
    <property type="term" value="F:transferase activity"/>
    <property type="evidence" value="ECO:0007669"/>
    <property type="project" value="UniProtKB-KW"/>
</dbReference>
<evidence type="ECO:0000259" key="3">
    <source>
        <dbReference type="PROSITE" id="PS51671"/>
    </source>
</evidence>
<reference evidence="4 5" key="1">
    <citation type="submission" date="2020-01" db="EMBL/GenBank/DDBJ databases">
        <title>Insect and environment-associated Actinomycetes.</title>
        <authorList>
            <person name="Currrie C."/>
            <person name="Chevrette M."/>
            <person name="Carlson C."/>
            <person name="Stubbendieck R."/>
            <person name="Wendt-Pienkowski E."/>
        </authorList>
    </citation>
    <scope>NUCLEOTIDE SEQUENCE [LARGE SCALE GENOMIC DNA]</scope>
    <source>
        <strain evidence="4 5">SID7739</strain>
    </source>
</reference>
<evidence type="ECO:0000256" key="2">
    <source>
        <dbReference type="SAM" id="Phobius"/>
    </source>
</evidence>
<feature type="compositionally biased region" description="Low complexity" evidence="1">
    <location>
        <begin position="62"/>
        <end position="75"/>
    </location>
</feature>
<organism evidence="4 5">
    <name type="scientific">Streptomyces rubrogriseus</name>
    <dbReference type="NCBI Taxonomy" id="194673"/>
    <lineage>
        <taxon>Bacteria</taxon>
        <taxon>Bacillati</taxon>
        <taxon>Actinomycetota</taxon>
        <taxon>Actinomycetes</taxon>
        <taxon>Kitasatosporales</taxon>
        <taxon>Streptomycetaceae</taxon>
        <taxon>Streptomyces</taxon>
        <taxon>Streptomyces violaceoruber group</taxon>
    </lineage>
</organism>
<evidence type="ECO:0000313" key="5">
    <source>
        <dbReference type="Proteomes" id="UP000475666"/>
    </source>
</evidence>
<accession>A0A6G3TB32</accession>
<name>A0A6G3TB32_9ACTN</name>
<sequence>MSDVTDAVARLVDHGPTVPALVLASLAALFATAGFHTRWSRRHGQAPPADDTGARPPTAERPAGTGPDGTEPDGSGPDGSGPGGESALWRMRTTVRDAPGSLAVLCAALADRRIDILSLQTHPLTEGTVDEFLLRAPGELSAAELADVVTTAGGART</sequence>
<dbReference type="Proteomes" id="UP000475666">
    <property type="component" value="Unassembled WGS sequence"/>
</dbReference>
<dbReference type="PROSITE" id="PS51671">
    <property type="entry name" value="ACT"/>
    <property type="match status" value="1"/>
</dbReference>
<keyword evidence="4" id="KW-0808">Transferase</keyword>
<feature type="transmembrane region" description="Helical" evidence="2">
    <location>
        <begin position="18"/>
        <end position="35"/>
    </location>
</feature>
<keyword evidence="2" id="KW-1133">Transmembrane helix</keyword>
<keyword evidence="2" id="KW-0472">Membrane</keyword>
<feature type="non-terminal residue" evidence="4">
    <location>
        <position position="157"/>
    </location>
</feature>